<evidence type="ECO:0000313" key="1">
    <source>
        <dbReference type="EMBL" id="KEZ91913.1"/>
    </source>
</evidence>
<dbReference type="Proteomes" id="UP000028525">
    <property type="component" value="Unassembled WGS sequence"/>
</dbReference>
<reference evidence="1 2" key="1">
    <citation type="submission" date="2014-07" db="EMBL/GenBank/DDBJ databases">
        <title>Draft genome of Clostridium celerecrescens 152B isolated from sediments associated with methane hydrate from Krishna Godavari basin.</title>
        <authorList>
            <person name="Honkalas V.S."/>
            <person name="Dabir A.P."/>
            <person name="Arora P."/>
            <person name="Dhakephalkar P.K."/>
        </authorList>
    </citation>
    <scope>NUCLEOTIDE SEQUENCE [LARGE SCALE GENOMIC DNA]</scope>
    <source>
        <strain evidence="1 2">152B</strain>
    </source>
</reference>
<gene>
    <name evidence="1" type="ORF">IO98_01700</name>
</gene>
<evidence type="ECO:0000313" key="2">
    <source>
        <dbReference type="Proteomes" id="UP000028525"/>
    </source>
</evidence>
<dbReference type="RefSeq" id="WP_038277378.1">
    <property type="nucleotide sequence ID" value="NZ_JPME01000002.1"/>
</dbReference>
<protein>
    <recommendedName>
        <fullName evidence="3">XRE family transcriptional regulator</fullName>
    </recommendedName>
</protein>
<dbReference type="EMBL" id="JPME01000002">
    <property type="protein sequence ID" value="KEZ91913.1"/>
    <property type="molecule type" value="Genomic_DNA"/>
</dbReference>
<comment type="caution">
    <text evidence="1">The sequence shown here is derived from an EMBL/GenBank/DDBJ whole genome shotgun (WGS) entry which is preliminary data.</text>
</comment>
<keyword evidence="2" id="KW-1185">Reference proteome</keyword>
<proteinExistence type="predicted"/>
<dbReference type="AlphaFoldDB" id="A0A084JSH9"/>
<name>A0A084JSH9_9FIRM</name>
<sequence length="95" mass="11070">MKSGKLLEELIDIAQTPKTDFAISMNMTPSGLSKILKGARLPLLKEKREFSRQAAAYFAEILYGYGCYTKFMNIFPVIYDFNSRYELEKFLYLYD</sequence>
<organism evidence="1 2">
    <name type="scientific">Lacrimispora celerecrescens</name>
    <dbReference type="NCBI Taxonomy" id="29354"/>
    <lineage>
        <taxon>Bacteria</taxon>
        <taxon>Bacillati</taxon>
        <taxon>Bacillota</taxon>
        <taxon>Clostridia</taxon>
        <taxon>Lachnospirales</taxon>
        <taxon>Lachnospiraceae</taxon>
        <taxon>Lacrimispora</taxon>
    </lineage>
</organism>
<evidence type="ECO:0008006" key="3">
    <source>
        <dbReference type="Google" id="ProtNLM"/>
    </source>
</evidence>
<accession>A0A084JSH9</accession>